<evidence type="ECO:0000313" key="2">
    <source>
        <dbReference type="EMBL" id="CAI5726791.1"/>
    </source>
</evidence>
<dbReference type="Proteomes" id="UP001162031">
    <property type="component" value="Unassembled WGS sequence"/>
</dbReference>
<evidence type="ECO:0000256" key="1">
    <source>
        <dbReference type="SAM" id="MobiDB-lite"/>
    </source>
</evidence>
<dbReference type="AlphaFoldDB" id="A0AAV0TSH0"/>
<gene>
    <name evidence="2" type="ORF">HBR001_LOCUS3934</name>
</gene>
<accession>A0AAV0TSH0</accession>
<organism evidence="2 3">
    <name type="scientific">Hyaloperonospora brassicae</name>
    <name type="common">Brassica downy mildew</name>
    <name type="synonym">Peronospora brassicae</name>
    <dbReference type="NCBI Taxonomy" id="162125"/>
    <lineage>
        <taxon>Eukaryota</taxon>
        <taxon>Sar</taxon>
        <taxon>Stramenopiles</taxon>
        <taxon>Oomycota</taxon>
        <taxon>Peronosporomycetes</taxon>
        <taxon>Peronosporales</taxon>
        <taxon>Peronosporaceae</taxon>
        <taxon>Hyaloperonospora</taxon>
    </lineage>
</organism>
<protein>
    <recommendedName>
        <fullName evidence="4">RxLR effector candidate protein</fullName>
    </recommendedName>
</protein>
<dbReference type="EMBL" id="CANTFL010000673">
    <property type="protein sequence ID" value="CAI5726791.1"/>
    <property type="molecule type" value="Genomic_DNA"/>
</dbReference>
<feature type="region of interest" description="Disordered" evidence="1">
    <location>
        <begin position="121"/>
        <end position="148"/>
    </location>
</feature>
<keyword evidence="3" id="KW-1185">Reference proteome</keyword>
<reference evidence="2" key="1">
    <citation type="submission" date="2022-12" db="EMBL/GenBank/DDBJ databases">
        <authorList>
            <person name="Webb A."/>
        </authorList>
    </citation>
    <scope>NUCLEOTIDE SEQUENCE</scope>
    <source>
        <strain evidence="2">Hp1</strain>
    </source>
</reference>
<evidence type="ECO:0000313" key="3">
    <source>
        <dbReference type="Proteomes" id="UP001162031"/>
    </source>
</evidence>
<evidence type="ECO:0008006" key="4">
    <source>
        <dbReference type="Google" id="ProtNLM"/>
    </source>
</evidence>
<proteinExistence type="predicted"/>
<comment type="caution">
    <text evidence="2">The sequence shown here is derived from an EMBL/GenBank/DDBJ whole genome shotgun (WGS) entry which is preliminary data.</text>
</comment>
<sequence>MFCLSRPESRYRCSCQRARHGGFKELVMAIRVCHVEASRQTALRTKWGLRAPGNDYRYVSRGLDIGRRADARVICSTNGLRNESTKGLTWLKHWSSSSFPGLSAPARKSQADQMVRDLARSTSNMKHRPARSAPSAASSGCPRPSSTTRHARAYPVWLYTPLT</sequence>
<feature type="compositionally biased region" description="Low complexity" evidence="1">
    <location>
        <begin position="131"/>
        <end position="146"/>
    </location>
</feature>
<name>A0AAV0TSH0_HYABA</name>